<dbReference type="Proteomes" id="UP000626370">
    <property type="component" value="Unassembled WGS sequence"/>
</dbReference>
<organism evidence="1 2">
    <name type="scientific">Thalassotalea profundi</name>
    <dbReference type="NCBI Taxonomy" id="2036687"/>
    <lineage>
        <taxon>Bacteria</taxon>
        <taxon>Pseudomonadati</taxon>
        <taxon>Pseudomonadota</taxon>
        <taxon>Gammaproteobacteria</taxon>
        <taxon>Alteromonadales</taxon>
        <taxon>Colwelliaceae</taxon>
        <taxon>Thalassotalea</taxon>
    </lineage>
</organism>
<name>A0ABQ3IDG9_9GAMM</name>
<accession>A0ABQ3IDG9</accession>
<comment type="caution">
    <text evidence="1">The sequence shown here is derived from an EMBL/GenBank/DDBJ whole genome shotgun (WGS) entry which is preliminary data.</text>
</comment>
<keyword evidence="2" id="KW-1185">Reference proteome</keyword>
<reference evidence="2" key="1">
    <citation type="journal article" date="2019" name="Int. J. Syst. Evol. Microbiol.">
        <title>The Global Catalogue of Microorganisms (GCM) 10K type strain sequencing project: providing services to taxonomists for standard genome sequencing and annotation.</title>
        <authorList>
            <consortium name="The Broad Institute Genomics Platform"/>
            <consortium name="The Broad Institute Genome Sequencing Center for Infectious Disease"/>
            <person name="Wu L."/>
            <person name="Ma J."/>
        </authorList>
    </citation>
    <scope>NUCLEOTIDE SEQUENCE [LARGE SCALE GENOMIC DNA]</scope>
    <source>
        <strain evidence="2">CGMCC 1.15922</strain>
    </source>
</reference>
<evidence type="ECO:0008006" key="3">
    <source>
        <dbReference type="Google" id="ProtNLM"/>
    </source>
</evidence>
<dbReference type="EMBL" id="BNAH01000001">
    <property type="protein sequence ID" value="GHE76844.1"/>
    <property type="molecule type" value="Genomic_DNA"/>
</dbReference>
<sequence>MTLLNMIIDLPRDKPFNLHCLADCTFLSKIFADKVTELNQENEQDDQRPKRVINMRGHQFNEEIVHLSETKLIYQIIGNGPVKHHQGDIRYIKTKDKHYLHYRIYGQSNTWVPTWLLKLVMKYDFTLMAKRLRRAINEC</sequence>
<evidence type="ECO:0000313" key="2">
    <source>
        <dbReference type="Proteomes" id="UP000626370"/>
    </source>
</evidence>
<proteinExistence type="predicted"/>
<dbReference type="SUPFAM" id="SSF55961">
    <property type="entry name" value="Bet v1-like"/>
    <property type="match status" value="1"/>
</dbReference>
<dbReference type="RefSeq" id="WP_189376065.1">
    <property type="nucleotide sequence ID" value="NZ_BNAH01000001.1"/>
</dbReference>
<evidence type="ECO:0000313" key="1">
    <source>
        <dbReference type="EMBL" id="GHE76844.1"/>
    </source>
</evidence>
<gene>
    <name evidence="1" type="ORF">GCM10011501_00230</name>
</gene>
<protein>
    <recommendedName>
        <fullName evidence="3">SRPBCC family protein</fullName>
    </recommendedName>
</protein>